<dbReference type="RefSeq" id="WP_201916943.1">
    <property type="nucleotide sequence ID" value="NZ_BAABAX010000021.1"/>
</dbReference>
<dbReference type="Gene3D" id="2.60.40.10">
    <property type="entry name" value="Immunoglobulins"/>
    <property type="match status" value="1"/>
</dbReference>
<evidence type="ECO:0000313" key="4">
    <source>
        <dbReference type="Proteomes" id="UP000651057"/>
    </source>
</evidence>
<sequence length="1801" mass="202954">MKKLLLTLIVLVYGFNQATAQRFPITVVPQVNPPAPVNFHNYADGTTINSPLRVQLLLNDLTVTNEQIRLKISFEGNGIAFESRDVVVGASQLFIDGGVPLILTNAELAPYFEFQNIQGINPNIYGQTIPEGSYQFCFEVFDFITGNRFSSKTCATTYIFKNEPPLLNLPLNKVNIEPKEVDNIVFQWTPRQINVSNVEYELSIVEIWDDFVDPQTAFLSAIPFFETTTKATSFVYGPAQPLLLPEKRYAWRVKAKALQGTEEVGLFRNDGNSEIFWFSRTSPCTTPLNVYAEPKGISKINVFWDEDPTIYQEYTIAYREANKPNAQWFTMRTNSGWATVWDLKPGTTYEYKVKGKCKYQYGQFSEIQEITTAKTQDETSNYNCGIVPDEIAISNREPHSGLMIGDRITAGDFVITITEIDSQANGIIKGRGYVGIPYLNLARFGVKFNGILVNTDRQLAQGEIITLYDPEFGEGAEMTVDVDIDISEGVTGDLGELDSQEQVDFVITSITINSNGAIEVNGANGEKDVFPGGRDVQIRDSNGAIWSVGDDGTIIKGQEAEGGAATDDNTVGIIDGEVSEISATGVRIDFQKSGTYYFDNFPEGVDSNTLKDQYQTLAMANGEVYYVPFKAVSDIKGEDVITAKATFSDSSITTNDIVFKTKEGVKISASWEGNIATLSLKKKSGYLIEKILATVKPKETDGKYTVAGAFNLVHLGAEDTKGINVVIVPINGVNITSNIKGQINDIYNKAGVNFTIKVGSRLQLPENVWDVENTNEKLDIGDSSILSYYSPEESAINAYYKANGDYNKEAYYVFLTDLPTTDDSIEGFMPLKSQFAFVFNSTNQSRTIAHELGHGVFGLEHPFVTYETPEKSTDFLMDYTGETLLNHMDWKNMHAPGFKLYWFQDDEEGEYTDSEFADKIFQIIRCAYINSSTNIISFDTSVFGKTGTFYTKWKGDQIWIKIDNGSFEGSSVYEPVELGKNKQENTPWRYSLLYKNVEIYTPRYTTGADPLELLRLREYLFPEDKSTIRDEANKIVKEILEKELLTEEDFEQLKSIANCGIQYFSADVRYKIISKIVKTLEVNGDWLTEYYEDMILDLLETPPSTSVRSYNTEILRLLQDDYILLEKLFKQNQDENAAWLWAGNENNFTRFINAIYKLWDKSSYKDETRYTYIENVLDYTTPRTSQVIHYDGESWFPNVSYGKTNFNKGYITIPADMGNLKGTLKYEYYQPIMVTFEKENISKITVKIPAIFFAGQIKKDNLEKNLEKAELVMEIGLTISGVANFTKLRHLTKLQRLGRITLGTVDVSNSVAGFILKYGDLEYCKQNKEYCQALSTYSTYLSLALFGGGIIEGRIVASRQKAKEAYVKTRSKLDDPEEVKALDDHFGLPSGGGGWLDDISDELLKSDLASNKALKDIFDIASNSQRNSYVKAWEVLKGAETLRVKPDNIKILSRVSERFEYRESSLFDGLKKLMAEGSPASKKRLIEGLNEVDKIFDASWPVTFSGIKNGEVKVISVIDGTKVEIARINREKEFIKKKFLNENEGAEVVGKHNGVDILRKGDKEVGFRISNAEDMLVKLQKTPDLQKRFNELDNTLKPQFVEDFADVSDDVIKKLQDENLFDAWKNNVRSADLDVLRNSISKSNLRNEYDGLVTALAQEKTKLLSEGKTIEEVAKVVFEKRRSLTIEYKGITPDDMLELIFKRNDILYTQSGKGDKWGATFDGLFNSIAAKKGIDISSATQSQLDEIYDAIANGASKTAGEDKYKLGNALYKFFEEKVTTGQISKKEFDHFVEILYKYRMK</sequence>
<keyword evidence="4" id="KW-1185">Reference proteome</keyword>
<accession>A0A937A0D0</accession>
<dbReference type="Gene3D" id="3.40.390.10">
    <property type="entry name" value="Collagenase (Catalytic Domain)"/>
    <property type="match status" value="1"/>
</dbReference>
<dbReference type="InterPro" id="IPR003961">
    <property type="entry name" value="FN3_dom"/>
</dbReference>
<evidence type="ECO:0000259" key="2">
    <source>
        <dbReference type="PROSITE" id="PS50853"/>
    </source>
</evidence>
<gene>
    <name evidence="3" type="ORF">JJQ60_04250</name>
</gene>
<dbReference type="SUPFAM" id="SSF49265">
    <property type="entry name" value="Fibronectin type III"/>
    <property type="match status" value="1"/>
</dbReference>
<name>A0A937A0D0_9FLAO</name>
<organism evidence="3 4">
    <name type="scientific">Aquimarina mytili</name>
    <dbReference type="NCBI Taxonomy" id="874423"/>
    <lineage>
        <taxon>Bacteria</taxon>
        <taxon>Pseudomonadati</taxon>
        <taxon>Bacteroidota</taxon>
        <taxon>Flavobacteriia</taxon>
        <taxon>Flavobacteriales</taxon>
        <taxon>Flavobacteriaceae</taxon>
        <taxon>Aquimarina</taxon>
    </lineage>
</organism>
<dbReference type="InterPro" id="IPR036116">
    <property type="entry name" value="FN3_sf"/>
</dbReference>
<protein>
    <submittedName>
        <fullName evidence="3">Fibronectin type III domain-containing protein</fullName>
    </submittedName>
</protein>
<dbReference type="InterPro" id="IPR013783">
    <property type="entry name" value="Ig-like_fold"/>
</dbReference>
<reference evidence="3" key="1">
    <citation type="submission" date="2021-01" db="EMBL/GenBank/DDBJ databases">
        <authorList>
            <person name="Zhong Y.L."/>
        </authorList>
    </citation>
    <scope>NUCLEOTIDE SEQUENCE</scope>
    <source>
        <strain evidence="3">KCTC 23302</strain>
    </source>
</reference>
<evidence type="ECO:0000256" key="1">
    <source>
        <dbReference type="SAM" id="SignalP"/>
    </source>
</evidence>
<feature type="signal peptide" evidence="1">
    <location>
        <begin position="1"/>
        <end position="20"/>
    </location>
</feature>
<feature type="domain" description="Fibronectin type-III" evidence="2">
    <location>
        <begin position="286"/>
        <end position="375"/>
    </location>
</feature>
<evidence type="ECO:0000313" key="3">
    <source>
        <dbReference type="EMBL" id="MBL0682715.1"/>
    </source>
</evidence>
<dbReference type="Proteomes" id="UP000651057">
    <property type="component" value="Unassembled WGS sequence"/>
</dbReference>
<dbReference type="InterPro" id="IPR024079">
    <property type="entry name" value="MetalloPept_cat_dom_sf"/>
</dbReference>
<dbReference type="CDD" id="cd00063">
    <property type="entry name" value="FN3"/>
    <property type="match status" value="1"/>
</dbReference>
<dbReference type="GO" id="GO:0008237">
    <property type="term" value="F:metallopeptidase activity"/>
    <property type="evidence" value="ECO:0007669"/>
    <property type="project" value="InterPro"/>
</dbReference>
<comment type="caution">
    <text evidence="3">The sequence shown here is derived from an EMBL/GenBank/DDBJ whole genome shotgun (WGS) entry which is preliminary data.</text>
</comment>
<proteinExistence type="predicted"/>
<dbReference type="PROSITE" id="PS50853">
    <property type="entry name" value="FN3"/>
    <property type="match status" value="1"/>
</dbReference>
<feature type="chain" id="PRO_5037312712" evidence="1">
    <location>
        <begin position="21"/>
        <end position="1801"/>
    </location>
</feature>
<dbReference type="EMBL" id="JAERQJ010000001">
    <property type="protein sequence ID" value="MBL0682715.1"/>
    <property type="molecule type" value="Genomic_DNA"/>
</dbReference>
<keyword evidence="1" id="KW-0732">Signal</keyword>
<dbReference type="Pfam" id="PF00041">
    <property type="entry name" value="fn3"/>
    <property type="match status" value="1"/>
</dbReference>